<dbReference type="InterPro" id="IPR029063">
    <property type="entry name" value="SAM-dependent_MTases_sf"/>
</dbReference>
<dbReference type="AlphaFoldDB" id="A0A9D1UDV4"/>
<protein>
    <submittedName>
        <fullName evidence="2">FkbM family methyltransferase</fullName>
    </submittedName>
</protein>
<name>A0A9D1UDV4_9FIRM</name>
<feature type="domain" description="Methyltransferase FkbM" evidence="1">
    <location>
        <begin position="198"/>
        <end position="342"/>
    </location>
</feature>
<comment type="caution">
    <text evidence="2">The sequence shown here is derived from an EMBL/GenBank/DDBJ whole genome shotgun (WGS) entry which is preliminary data.</text>
</comment>
<keyword evidence="2" id="KW-0808">Transferase</keyword>
<dbReference type="Proteomes" id="UP000824263">
    <property type="component" value="Unassembled WGS sequence"/>
</dbReference>
<dbReference type="InterPro" id="IPR006342">
    <property type="entry name" value="FkbM_mtfrase"/>
</dbReference>
<proteinExistence type="predicted"/>
<evidence type="ECO:0000313" key="2">
    <source>
        <dbReference type="EMBL" id="HIW82875.1"/>
    </source>
</evidence>
<sequence length="375" mass="43414">MLETQMKRIVDAMEAARREQNVNVFNWKETLKDRTVVAFGLGKFFRDVHERLFQACRVDYLCDNNEKLWGGVYHGRTCLPPGKLKEFPSVFVIIVAGNPNPIRDQLDQMGIESMHITEMHFEYYLKGTDLSWMEEALPSIEDVMKRLKDEQSRQVYTEVICRKLGACYATIPYSSLYSGGEYFRQGIWSLDDRETFLDVGAYRGDTLKEFLEETGNQFQKAYAMELSPKNAGYLQSYVDSLERDVAERIQVICAGAWDCEQKAWCDAYGDMDGCAVMDDERGEACRLTMIDQIIPQDEKITTLKMDIEGAELRALEGARRVIAESRPKLAICLYHRPEDFWEIPLKLLEICPDYQLYIRHHSMCNYTDSVLYAFV</sequence>
<reference evidence="2" key="1">
    <citation type="journal article" date="2021" name="PeerJ">
        <title>Extensive microbial diversity within the chicken gut microbiome revealed by metagenomics and culture.</title>
        <authorList>
            <person name="Gilroy R."/>
            <person name="Ravi A."/>
            <person name="Getino M."/>
            <person name="Pursley I."/>
            <person name="Horton D.L."/>
            <person name="Alikhan N.F."/>
            <person name="Baker D."/>
            <person name="Gharbi K."/>
            <person name="Hall N."/>
            <person name="Watson M."/>
            <person name="Adriaenssens E.M."/>
            <person name="Foster-Nyarko E."/>
            <person name="Jarju S."/>
            <person name="Secka A."/>
            <person name="Antonio M."/>
            <person name="Oren A."/>
            <person name="Chaudhuri R.R."/>
            <person name="La Ragione R."/>
            <person name="Hildebrand F."/>
            <person name="Pallen M.J."/>
        </authorList>
    </citation>
    <scope>NUCLEOTIDE SEQUENCE</scope>
    <source>
        <strain evidence="2">ChiSxjej1B13-11762</strain>
    </source>
</reference>
<dbReference type="Pfam" id="PF05050">
    <property type="entry name" value="Methyltransf_21"/>
    <property type="match status" value="1"/>
</dbReference>
<dbReference type="GO" id="GO:0032259">
    <property type="term" value="P:methylation"/>
    <property type="evidence" value="ECO:0007669"/>
    <property type="project" value="UniProtKB-KW"/>
</dbReference>
<dbReference type="Gene3D" id="3.40.50.150">
    <property type="entry name" value="Vaccinia Virus protein VP39"/>
    <property type="match status" value="1"/>
</dbReference>
<dbReference type="NCBIfam" id="TIGR01444">
    <property type="entry name" value="fkbM_fam"/>
    <property type="match status" value="1"/>
</dbReference>
<dbReference type="EMBL" id="DXGF01000019">
    <property type="protein sequence ID" value="HIW82875.1"/>
    <property type="molecule type" value="Genomic_DNA"/>
</dbReference>
<evidence type="ECO:0000259" key="1">
    <source>
        <dbReference type="Pfam" id="PF05050"/>
    </source>
</evidence>
<gene>
    <name evidence="2" type="ORF">H9873_00915</name>
</gene>
<accession>A0A9D1UDV4</accession>
<evidence type="ECO:0000313" key="3">
    <source>
        <dbReference type="Proteomes" id="UP000824263"/>
    </source>
</evidence>
<organism evidence="2 3">
    <name type="scientific">Candidatus Dorea gallistercoris</name>
    <dbReference type="NCBI Taxonomy" id="2838542"/>
    <lineage>
        <taxon>Bacteria</taxon>
        <taxon>Bacillati</taxon>
        <taxon>Bacillota</taxon>
        <taxon>Clostridia</taxon>
        <taxon>Lachnospirales</taxon>
        <taxon>Lachnospiraceae</taxon>
        <taxon>Dorea</taxon>
    </lineage>
</organism>
<reference evidence="2" key="2">
    <citation type="submission" date="2021-04" db="EMBL/GenBank/DDBJ databases">
        <authorList>
            <person name="Gilroy R."/>
        </authorList>
    </citation>
    <scope>NUCLEOTIDE SEQUENCE</scope>
    <source>
        <strain evidence="2">ChiSxjej1B13-11762</strain>
    </source>
</reference>
<keyword evidence="2" id="KW-0489">Methyltransferase</keyword>
<dbReference type="SUPFAM" id="SSF53335">
    <property type="entry name" value="S-adenosyl-L-methionine-dependent methyltransferases"/>
    <property type="match status" value="1"/>
</dbReference>
<dbReference type="GO" id="GO:0008168">
    <property type="term" value="F:methyltransferase activity"/>
    <property type="evidence" value="ECO:0007669"/>
    <property type="project" value="UniProtKB-KW"/>
</dbReference>